<dbReference type="AlphaFoldDB" id="A0A9P4NPV3"/>
<proteinExistence type="predicted"/>
<feature type="region of interest" description="Disordered" evidence="1">
    <location>
        <begin position="234"/>
        <end position="273"/>
    </location>
</feature>
<feature type="compositionally biased region" description="Polar residues" evidence="1">
    <location>
        <begin position="15"/>
        <end position="29"/>
    </location>
</feature>
<dbReference type="Proteomes" id="UP000800235">
    <property type="component" value="Unassembled WGS sequence"/>
</dbReference>
<sequence>MITNSPKEIMPSTIRVVSTPPQSPRSSLSGLPAISTPPSKKSPSRLPVRNATFGTLSMTPKTRFQAVPRAVSSVTTGSPTKRKQIGSLSGLAIDGSPPPAKPWMRPGLPVFQLTPNTKAMKMASKEIPSTEGGSKHVRGSPVKKSGISLHEIVKSSRSKRPYSTTIVPPTSLNIVPEVERVTHFSPVKKTTAPVQTKNNVLERETVSVPVIQLNGEAAEDTALFAHRPLSKLTPYRKDTDAPPCTPKTPRTTKIEVFNDSNTDKSVTDEDEYDKTLKEATNRLKSINEMQKMQ</sequence>
<dbReference type="EMBL" id="MU007050">
    <property type="protein sequence ID" value="KAF2429116.1"/>
    <property type="molecule type" value="Genomic_DNA"/>
</dbReference>
<feature type="compositionally biased region" description="Basic and acidic residues" evidence="1">
    <location>
        <begin position="261"/>
        <end position="273"/>
    </location>
</feature>
<accession>A0A9P4NPV3</accession>
<evidence type="ECO:0000313" key="3">
    <source>
        <dbReference type="Proteomes" id="UP000800235"/>
    </source>
</evidence>
<reference evidence="2" key="1">
    <citation type="journal article" date="2020" name="Stud. Mycol.">
        <title>101 Dothideomycetes genomes: a test case for predicting lifestyles and emergence of pathogens.</title>
        <authorList>
            <person name="Haridas S."/>
            <person name="Albert R."/>
            <person name="Binder M."/>
            <person name="Bloem J."/>
            <person name="Labutti K."/>
            <person name="Salamov A."/>
            <person name="Andreopoulos B."/>
            <person name="Baker S."/>
            <person name="Barry K."/>
            <person name="Bills G."/>
            <person name="Bluhm B."/>
            <person name="Cannon C."/>
            <person name="Castanera R."/>
            <person name="Culley D."/>
            <person name="Daum C."/>
            <person name="Ezra D."/>
            <person name="Gonzalez J."/>
            <person name="Henrissat B."/>
            <person name="Kuo A."/>
            <person name="Liang C."/>
            <person name="Lipzen A."/>
            <person name="Lutzoni F."/>
            <person name="Magnuson J."/>
            <person name="Mondo S."/>
            <person name="Nolan M."/>
            <person name="Ohm R."/>
            <person name="Pangilinan J."/>
            <person name="Park H.-J."/>
            <person name="Ramirez L."/>
            <person name="Alfaro M."/>
            <person name="Sun H."/>
            <person name="Tritt A."/>
            <person name="Yoshinaga Y."/>
            <person name="Zwiers L.-H."/>
            <person name="Turgeon B."/>
            <person name="Goodwin S."/>
            <person name="Spatafora J."/>
            <person name="Crous P."/>
            <person name="Grigoriev I."/>
        </authorList>
    </citation>
    <scope>NUCLEOTIDE SEQUENCE</scope>
    <source>
        <strain evidence="2">CBS 130266</strain>
    </source>
</reference>
<feature type="region of interest" description="Disordered" evidence="1">
    <location>
        <begin position="1"/>
        <end position="48"/>
    </location>
</feature>
<name>A0A9P4NPV3_9PEZI</name>
<protein>
    <submittedName>
        <fullName evidence="2">Uncharacterized protein</fullName>
    </submittedName>
</protein>
<gene>
    <name evidence="2" type="ORF">EJ08DRAFT_662071</name>
</gene>
<evidence type="ECO:0000313" key="2">
    <source>
        <dbReference type="EMBL" id="KAF2429116.1"/>
    </source>
</evidence>
<comment type="caution">
    <text evidence="2">The sequence shown here is derived from an EMBL/GenBank/DDBJ whole genome shotgun (WGS) entry which is preliminary data.</text>
</comment>
<organism evidence="2 3">
    <name type="scientific">Tothia fuscella</name>
    <dbReference type="NCBI Taxonomy" id="1048955"/>
    <lineage>
        <taxon>Eukaryota</taxon>
        <taxon>Fungi</taxon>
        <taxon>Dikarya</taxon>
        <taxon>Ascomycota</taxon>
        <taxon>Pezizomycotina</taxon>
        <taxon>Dothideomycetes</taxon>
        <taxon>Pleosporomycetidae</taxon>
        <taxon>Venturiales</taxon>
        <taxon>Cylindrosympodiaceae</taxon>
        <taxon>Tothia</taxon>
    </lineage>
</organism>
<keyword evidence="3" id="KW-1185">Reference proteome</keyword>
<evidence type="ECO:0000256" key="1">
    <source>
        <dbReference type="SAM" id="MobiDB-lite"/>
    </source>
</evidence>